<dbReference type="InterPro" id="IPR036390">
    <property type="entry name" value="WH_DNA-bd_sf"/>
</dbReference>
<evidence type="ECO:0000313" key="2">
    <source>
        <dbReference type="Proteomes" id="UP000003759"/>
    </source>
</evidence>
<evidence type="ECO:0000313" key="1">
    <source>
        <dbReference type="EMBL" id="CCG55786.1"/>
    </source>
</evidence>
<dbReference type="HOGENOM" id="CLU_2367316_0_0_12"/>
<gene>
    <name evidence="1" type="ORF">WESB_0315</name>
</gene>
<name>K0JI65_BRAPL</name>
<sequence length="95" mass="11096">MTEYNSQERILAIIELLAKSFPKALKTKELANILKTKEANISRDIKVFEKFDFISKNENGIRLSRKFASISEEMKRGYDTAIAKLEEEKKEYFKS</sequence>
<protein>
    <submittedName>
        <fullName evidence="1">Uncharacterized protein</fullName>
    </submittedName>
</protein>
<organism evidence="1 2">
    <name type="scientific">Brachyspira pilosicoli WesB</name>
    <dbReference type="NCBI Taxonomy" id="1161918"/>
    <lineage>
        <taxon>Bacteria</taxon>
        <taxon>Pseudomonadati</taxon>
        <taxon>Spirochaetota</taxon>
        <taxon>Spirochaetia</taxon>
        <taxon>Brachyspirales</taxon>
        <taxon>Brachyspiraceae</taxon>
        <taxon>Brachyspira</taxon>
    </lineage>
</organism>
<dbReference type="Gene3D" id="1.10.10.10">
    <property type="entry name" value="Winged helix-like DNA-binding domain superfamily/Winged helix DNA-binding domain"/>
    <property type="match status" value="1"/>
</dbReference>
<dbReference type="Proteomes" id="UP000003759">
    <property type="component" value="Chromosome"/>
</dbReference>
<dbReference type="PATRIC" id="fig|1161918.5.peg.2009"/>
<accession>K0JI65</accession>
<proteinExistence type="predicted"/>
<dbReference type="OrthoDB" id="371321at2"/>
<dbReference type="RefSeq" id="WP_014932287.1">
    <property type="nucleotide sequence ID" value="NC_018604.1"/>
</dbReference>
<dbReference type="InterPro" id="IPR036388">
    <property type="entry name" value="WH-like_DNA-bd_sf"/>
</dbReference>
<dbReference type="SUPFAM" id="SSF46785">
    <property type="entry name" value="Winged helix' DNA-binding domain"/>
    <property type="match status" value="1"/>
</dbReference>
<reference evidence="1 2" key="1">
    <citation type="journal article" date="2012" name="BMC Genomics">
        <title>Comparative genomics of Brachyspira pilosicoli strains: genome rearrangements, reductions and correlation of genetic compliment with phenotypic diversity.</title>
        <authorList>
            <person name="Mappley L.J."/>
            <person name="Black M.L."/>
            <person name="Abuoun M."/>
            <person name="Darby A.C."/>
            <person name="Woodward M.J."/>
            <person name="Parkhill J."/>
            <person name="Turner A.K."/>
            <person name="Bellgard M.I."/>
            <person name="La T."/>
            <person name="Phillips N.D."/>
            <person name="La Ragione R.M."/>
            <person name="Hampson D.J."/>
        </authorList>
    </citation>
    <scope>NUCLEOTIDE SEQUENCE [LARGE SCALE GENOMIC DNA]</scope>
    <source>
        <strain evidence="1">WesB</strain>
    </source>
</reference>
<dbReference type="EMBL" id="HE793032">
    <property type="protein sequence ID" value="CCG55786.1"/>
    <property type="molecule type" value="Genomic_DNA"/>
</dbReference>
<dbReference type="KEGG" id="bpw:WESB_0315"/>
<dbReference type="AlphaFoldDB" id="K0JI65"/>